<dbReference type="RefSeq" id="XP_019100577.1">
    <property type="nucleotide sequence ID" value="XM_019245032.1"/>
</dbReference>
<gene>
    <name evidence="3" type="primary">LOC104782736</name>
</gene>
<evidence type="ECO:0000259" key="1">
    <source>
        <dbReference type="Pfam" id="PF25577"/>
    </source>
</evidence>
<keyword evidence="2" id="KW-1185">Reference proteome</keyword>
<protein>
    <submittedName>
        <fullName evidence="3">Transcription initiation factor TFIID subunit 2-like isoform X3</fullName>
    </submittedName>
</protein>
<name>A0ABM1RNI9_CAMSA</name>
<dbReference type="InterPro" id="IPR037813">
    <property type="entry name" value="TAF2"/>
</dbReference>
<reference evidence="2" key="1">
    <citation type="journal article" date="2014" name="Nat. Commun.">
        <title>The emerging biofuel crop Camelina sativa retains a highly undifferentiated hexaploid genome structure.</title>
        <authorList>
            <person name="Kagale S."/>
            <person name="Koh C."/>
            <person name="Nixon J."/>
            <person name="Bollina V."/>
            <person name="Clarke W.E."/>
            <person name="Tuteja R."/>
            <person name="Spillane C."/>
            <person name="Robinson S.J."/>
            <person name="Links M.G."/>
            <person name="Clarke C."/>
            <person name="Higgins E.E."/>
            <person name="Huebert T."/>
            <person name="Sharpe A.G."/>
            <person name="Parkin I.A."/>
        </authorList>
    </citation>
    <scope>NUCLEOTIDE SEQUENCE [LARGE SCALE GENOMIC DNA]</scope>
    <source>
        <strain evidence="2">cv. DH55</strain>
    </source>
</reference>
<evidence type="ECO:0000313" key="3">
    <source>
        <dbReference type="RefSeq" id="XP_019100577.1"/>
    </source>
</evidence>
<proteinExistence type="predicted"/>
<evidence type="ECO:0000313" key="2">
    <source>
        <dbReference type="Proteomes" id="UP000694864"/>
    </source>
</evidence>
<dbReference type="PANTHER" id="PTHR15137">
    <property type="entry name" value="TRANSCRIPTION INITIATION FACTOR TFIID"/>
    <property type="match status" value="1"/>
</dbReference>
<dbReference type="Pfam" id="PF25577">
    <property type="entry name" value="TPR_TAF2_C"/>
    <property type="match status" value="1"/>
</dbReference>
<reference evidence="3" key="2">
    <citation type="submission" date="2025-08" db="UniProtKB">
        <authorList>
            <consortium name="RefSeq"/>
        </authorList>
    </citation>
    <scope>IDENTIFICATION</scope>
    <source>
        <tissue evidence="3">Leaf</tissue>
    </source>
</reference>
<feature type="domain" description="Transcription initiation factor TFIID subunit 2 TPR repeats" evidence="1">
    <location>
        <begin position="13"/>
        <end position="113"/>
    </location>
</feature>
<dbReference type="PANTHER" id="PTHR15137:SF9">
    <property type="entry name" value="TRANSCRIPTION INITIATION FACTOR TFIID SUBUNIT 2"/>
    <property type="match status" value="1"/>
</dbReference>
<dbReference type="InterPro" id="IPR057991">
    <property type="entry name" value="TPR_TAF2_C"/>
</dbReference>
<dbReference type="Proteomes" id="UP000694864">
    <property type="component" value="Chromosome 4"/>
</dbReference>
<accession>A0ABM1RNI9</accession>
<organism evidence="2 3">
    <name type="scientific">Camelina sativa</name>
    <name type="common">False flax</name>
    <name type="synonym">Myagrum sativum</name>
    <dbReference type="NCBI Taxonomy" id="90675"/>
    <lineage>
        <taxon>Eukaryota</taxon>
        <taxon>Viridiplantae</taxon>
        <taxon>Streptophyta</taxon>
        <taxon>Embryophyta</taxon>
        <taxon>Tracheophyta</taxon>
        <taxon>Spermatophyta</taxon>
        <taxon>Magnoliopsida</taxon>
        <taxon>eudicotyledons</taxon>
        <taxon>Gunneridae</taxon>
        <taxon>Pentapetalae</taxon>
        <taxon>rosids</taxon>
        <taxon>malvids</taxon>
        <taxon>Brassicales</taxon>
        <taxon>Brassicaceae</taxon>
        <taxon>Camelineae</taxon>
        <taxon>Camelina</taxon>
    </lineage>
</organism>
<sequence>MRSTVFSLTPRFSGEYALAKTASQETDWAGLQHLIKFYNSRRFYAEIGLPKPNDFRDFPEYFVLEAIPHAIARVRGAEGKSPREAVEFILQLLKYNDNSGNPYSDVFWLAVLVWWSRILSTARK</sequence>
<dbReference type="GeneID" id="104782736"/>